<dbReference type="InterPro" id="IPR052336">
    <property type="entry name" value="MlaD_Phospholipid_Transporter"/>
</dbReference>
<evidence type="ECO:0000259" key="3">
    <source>
        <dbReference type="Pfam" id="PF02470"/>
    </source>
</evidence>
<evidence type="ECO:0000313" key="5">
    <source>
        <dbReference type="Proteomes" id="UP000198462"/>
    </source>
</evidence>
<dbReference type="InterPro" id="IPR030970">
    <property type="entry name" value="ABC_MlaD"/>
</dbReference>
<dbReference type="EMBL" id="NFZT01000001">
    <property type="protein sequence ID" value="OWV32315.1"/>
    <property type="molecule type" value="Genomic_DNA"/>
</dbReference>
<feature type="domain" description="Mce/MlaD" evidence="3">
    <location>
        <begin position="42"/>
        <end position="120"/>
    </location>
</feature>
<keyword evidence="2" id="KW-1133">Transmembrane helix</keyword>
<protein>
    <submittedName>
        <fullName evidence="4">Outer membrane lipid asymmetry maintenance protein MlaD</fullName>
    </submittedName>
</protein>
<dbReference type="PANTHER" id="PTHR33371">
    <property type="entry name" value="INTERMEMBRANE PHOSPHOLIPID TRANSPORT SYSTEM BINDING PROTEIN MLAD-RELATED"/>
    <property type="match status" value="1"/>
</dbReference>
<keyword evidence="5" id="KW-1185">Reference proteome</keyword>
<feature type="compositionally biased region" description="Low complexity" evidence="1">
    <location>
        <begin position="153"/>
        <end position="162"/>
    </location>
</feature>
<name>A0A219B1X5_9SPHN</name>
<dbReference type="PANTHER" id="PTHR33371:SF4">
    <property type="entry name" value="INTERMEMBRANE PHOSPHOLIPID TRANSPORT SYSTEM BINDING PROTEIN MLAD"/>
    <property type="match status" value="1"/>
</dbReference>
<sequence length="187" mass="19653">MMNQMFRQNLIEAVVGLLVLVVAVFAVLFFYEKTSASTGDSQYVVTALFDNAAGVDEGTDVRVSGVTIGQVTSYTLEEQFPFRAKLELAINDRYELPLDSSAQITSEGILGGTYIALSPGGDTEVLRSGDQIMNTQGSVDMMGLVGQFINQTGSDSGSDSSGSGSGSSLEGGFGNLEEPAPEDEPAL</sequence>
<dbReference type="GO" id="GO:0005548">
    <property type="term" value="F:phospholipid transporter activity"/>
    <property type="evidence" value="ECO:0007669"/>
    <property type="project" value="TreeGrafter"/>
</dbReference>
<evidence type="ECO:0000313" key="4">
    <source>
        <dbReference type="EMBL" id="OWV32315.1"/>
    </source>
</evidence>
<dbReference type="InterPro" id="IPR003399">
    <property type="entry name" value="Mce/MlaD"/>
</dbReference>
<organism evidence="4 5">
    <name type="scientific">Pacificimonas flava</name>
    <dbReference type="NCBI Taxonomy" id="1234595"/>
    <lineage>
        <taxon>Bacteria</taxon>
        <taxon>Pseudomonadati</taxon>
        <taxon>Pseudomonadota</taxon>
        <taxon>Alphaproteobacteria</taxon>
        <taxon>Sphingomonadales</taxon>
        <taxon>Sphingosinicellaceae</taxon>
        <taxon>Pacificimonas</taxon>
    </lineage>
</organism>
<evidence type="ECO:0000256" key="1">
    <source>
        <dbReference type="SAM" id="MobiDB-lite"/>
    </source>
</evidence>
<proteinExistence type="predicted"/>
<dbReference type="NCBIfam" id="TIGR04430">
    <property type="entry name" value="OM_asym_MlaD"/>
    <property type="match status" value="1"/>
</dbReference>
<comment type="caution">
    <text evidence="4">The sequence shown here is derived from an EMBL/GenBank/DDBJ whole genome shotgun (WGS) entry which is preliminary data.</text>
</comment>
<reference evidence="5" key="1">
    <citation type="submission" date="2017-05" db="EMBL/GenBank/DDBJ databases">
        <authorList>
            <person name="Lin X."/>
        </authorList>
    </citation>
    <scope>NUCLEOTIDE SEQUENCE [LARGE SCALE GENOMIC DNA]</scope>
    <source>
        <strain evidence="5">JLT2012</strain>
    </source>
</reference>
<gene>
    <name evidence="4" type="ORF">B5C34_01825</name>
</gene>
<dbReference type="RefSeq" id="WP_088711114.1">
    <property type="nucleotide sequence ID" value="NZ_NFZT01000001.1"/>
</dbReference>
<feature type="compositionally biased region" description="Gly residues" evidence="1">
    <location>
        <begin position="163"/>
        <end position="174"/>
    </location>
</feature>
<keyword evidence="2" id="KW-0472">Membrane</keyword>
<keyword evidence="2" id="KW-0812">Transmembrane</keyword>
<dbReference type="AlphaFoldDB" id="A0A219B1X5"/>
<feature type="region of interest" description="Disordered" evidence="1">
    <location>
        <begin position="149"/>
        <end position="187"/>
    </location>
</feature>
<dbReference type="Proteomes" id="UP000198462">
    <property type="component" value="Unassembled WGS sequence"/>
</dbReference>
<dbReference type="OrthoDB" id="7164001at2"/>
<dbReference type="Pfam" id="PF02470">
    <property type="entry name" value="MlaD"/>
    <property type="match status" value="1"/>
</dbReference>
<accession>A0A219B1X5</accession>
<evidence type="ECO:0000256" key="2">
    <source>
        <dbReference type="SAM" id="Phobius"/>
    </source>
</evidence>
<dbReference type="GO" id="GO:0005543">
    <property type="term" value="F:phospholipid binding"/>
    <property type="evidence" value="ECO:0007669"/>
    <property type="project" value="TreeGrafter"/>
</dbReference>
<feature type="transmembrane region" description="Helical" evidence="2">
    <location>
        <begin position="12"/>
        <end position="31"/>
    </location>
</feature>